<dbReference type="RefSeq" id="XP_016620992.1">
    <property type="nucleotide sequence ID" value="XM_016763379.1"/>
</dbReference>
<proteinExistence type="predicted"/>
<keyword evidence="2" id="KW-1133">Transmembrane helix</keyword>
<dbReference type="Proteomes" id="UP000053789">
    <property type="component" value="Unassembled WGS sequence"/>
</dbReference>
<dbReference type="OrthoDB" id="10071171at2759"/>
<protein>
    <submittedName>
        <fullName evidence="3">Uncharacterized protein</fullName>
    </submittedName>
</protein>
<reference evidence="3" key="1">
    <citation type="submission" date="2015-01" db="EMBL/GenBank/DDBJ databases">
        <title>The Genome Sequence of Cladophialophora bantiana CBS 173.52.</title>
        <authorList>
            <consortium name="The Broad Institute Genomics Platform"/>
            <person name="Cuomo C."/>
            <person name="de Hoog S."/>
            <person name="Gorbushina A."/>
            <person name="Stielow B."/>
            <person name="Teixiera M."/>
            <person name="Abouelleil A."/>
            <person name="Chapman S.B."/>
            <person name="Priest M."/>
            <person name="Young S.K."/>
            <person name="Wortman J."/>
            <person name="Nusbaum C."/>
            <person name="Birren B."/>
        </authorList>
    </citation>
    <scope>NUCLEOTIDE SEQUENCE [LARGE SCALE GENOMIC DNA]</scope>
    <source>
        <strain evidence="3">CBS 173.52</strain>
    </source>
</reference>
<feature type="region of interest" description="Disordered" evidence="1">
    <location>
        <begin position="609"/>
        <end position="665"/>
    </location>
</feature>
<feature type="transmembrane region" description="Helical" evidence="2">
    <location>
        <begin position="560"/>
        <end position="583"/>
    </location>
</feature>
<dbReference type="AlphaFoldDB" id="A0A0D2HLW1"/>
<evidence type="ECO:0000313" key="4">
    <source>
        <dbReference type="Proteomes" id="UP000053789"/>
    </source>
</evidence>
<organism evidence="3 4">
    <name type="scientific">Cladophialophora bantiana (strain ATCC 10958 / CBS 173.52 / CDC B-1940 / NIH 8579)</name>
    <name type="common">Xylohypha bantiana</name>
    <dbReference type="NCBI Taxonomy" id="1442370"/>
    <lineage>
        <taxon>Eukaryota</taxon>
        <taxon>Fungi</taxon>
        <taxon>Dikarya</taxon>
        <taxon>Ascomycota</taxon>
        <taxon>Pezizomycotina</taxon>
        <taxon>Eurotiomycetes</taxon>
        <taxon>Chaetothyriomycetidae</taxon>
        <taxon>Chaetothyriales</taxon>
        <taxon>Herpotrichiellaceae</taxon>
        <taxon>Cladophialophora</taxon>
    </lineage>
</organism>
<keyword evidence="4" id="KW-1185">Reference proteome</keyword>
<name>A0A0D2HLW1_CLAB1</name>
<evidence type="ECO:0000256" key="2">
    <source>
        <dbReference type="SAM" id="Phobius"/>
    </source>
</evidence>
<dbReference type="HOGENOM" id="CLU_025796_0_0_1"/>
<dbReference type="EMBL" id="KN846986">
    <property type="protein sequence ID" value="KIW94323.1"/>
    <property type="molecule type" value="Genomic_DNA"/>
</dbReference>
<accession>A0A0D2HLW1</accession>
<evidence type="ECO:0000313" key="3">
    <source>
        <dbReference type="EMBL" id="KIW94323.1"/>
    </source>
</evidence>
<keyword evidence="2" id="KW-0812">Transmembrane</keyword>
<evidence type="ECO:0000256" key="1">
    <source>
        <dbReference type="SAM" id="MobiDB-lite"/>
    </source>
</evidence>
<feature type="compositionally biased region" description="Polar residues" evidence="1">
    <location>
        <begin position="631"/>
        <end position="654"/>
    </location>
</feature>
<dbReference type="GeneID" id="27698567"/>
<keyword evidence="2" id="KW-0472">Membrane</keyword>
<feature type="transmembrane region" description="Helical" evidence="2">
    <location>
        <begin position="528"/>
        <end position="548"/>
    </location>
</feature>
<gene>
    <name evidence="3" type="ORF">Z519_05639</name>
</gene>
<sequence>MEKTQAKRQRASGDRDPDQALRYTLSATALKSWPEIFRKRRNISLRVDNKSHVEGLAESGELEIDDVIRIFMREPEESLGFLPRADRVEEFCFGMSIDSLRKAKYKQDGSLRLIAWLDDRNLQGPLDPSRAHCKLLTVYALFRELKKPRFPSADPHAFPAKARKRPVLTDADRRLVFITDLDCFSIYALVQTASSHQASALRGALYYYLDFQPSLKLAAITEGFPMLKFAFHLPFFALRPSKTRQTDCRRDRDGMPLRRSQDVSFLDWQGGASPIYLYDAQVSCVIAGSDWSRWVAWLFIDTYYFDSEDESKEDVLEYHEDSLSPRGMRADPLTYGSADADKPIWDPEEYFLTVFKIRFAQATREWKVVVKKLKLSLKRHQGTHEYRLWSPASSEASRDESHNKSLRCSLDWVLQFMRLCRDVKETLSKTVKSYEPFCSRRAGNFVSGPRFPRESKLLPSIQDTFDELCQLNQTLDHLLDRCSQYTKELKFKLSLEVVEMGNQQIQMSNRQTNLSLEANRIAEDNKGISWMMMLYVTPVALTSSVFSMQPTVIPFIPPTFGWFLALIAILSCMGFLVHTTWFCRWPRMMQLTWQHCCALPRMWRMARRGKNGKGDVESGGPVTSAGFPVGNTDQQVPHSSTSASGTDLPPQTGSLEGGNLPNIPT</sequence>